<dbReference type="RefSeq" id="WP_380724746.1">
    <property type="nucleotide sequence ID" value="NZ_JBHTLK010000101.1"/>
</dbReference>
<accession>A0ABW3QXC5</accession>
<feature type="region of interest" description="Disordered" evidence="1">
    <location>
        <begin position="1"/>
        <end position="42"/>
    </location>
</feature>
<dbReference type="Proteomes" id="UP001597168">
    <property type="component" value="Unassembled WGS sequence"/>
</dbReference>
<dbReference type="EMBL" id="JBHTLK010000101">
    <property type="protein sequence ID" value="MFD1149339.1"/>
    <property type="molecule type" value="Genomic_DNA"/>
</dbReference>
<organism evidence="2 3">
    <name type="scientific">Saccharothrix hoggarensis</name>
    <dbReference type="NCBI Taxonomy" id="913853"/>
    <lineage>
        <taxon>Bacteria</taxon>
        <taxon>Bacillati</taxon>
        <taxon>Actinomycetota</taxon>
        <taxon>Actinomycetes</taxon>
        <taxon>Pseudonocardiales</taxon>
        <taxon>Pseudonocardiaceae</taxon>
        <taxon>Saccharothrix</taxon>
    </lineage>
</organism>
<evidence type="ECO:0000313" key="2">
    <source>
        <dbReference type="EMBL" id="MFD1149339.1"/>
    </source>
</evidence>
<name>A0ABW3QXC5_9PSEU</name>
<evidence type="ECO:0000256" key="1">
    <source>
        <dbReference type="SAM" id="MobiDB-lite"/>
    </source>
</evidence>
<keyword evidence="3" id="KW-1185">Reference proteome</keyword>
<comment type="caution">
    <text evidence="2">The sequence shown here is derived from an EMBL/GenBank/DDBJ whole genome shotgun (WGS) entry which is preliminary data.</text>
</comment>
<protein>
    <submittedName>
        <fullName evidence="2">Uncharacterized protein</fullName>
    </submittedName>
</protein>
<feature type="compositionally biased region" description="Pro residues" evidence="1">
    <location>
        <begin position="1"/>
        <end position="14"/>
    </location>
</feature>
<reference evidence="3" key="1">
    <citation type="journal article" date="2019" name="Int. J. Syst. Evol. Microbiol.">
        <title>The Global Catalogue of Microorganisms (GCM) 10K type strain sequencing project: providing services to taxonomists for standard genome sequencing and annotation.</title>
        <authorList>
            <consortium name="The Broad Institute Genomics Platform"/>
            <consortium name="The Broad Institute Genome Sequencing Center for Infectious Disease"/>
            <person name="Wu L."/>
            <person name="Ma J."/>
        </authorList>
    </citation>
    <scope>NUCLEOTIDE SEQUENCE [LARGE SCALE GENOMIC DNA]</scope>
    <source>
        <strain evidence="3">CCUG 60214</strain>
    </source>
</reference>
<evidence type="ECO:0000313" key="3">
    <source>
        <dbReference type="Proteomes" id="UP001597168"/>
    </source>
</evidence>
<sequence>MAQPPPSTPVPSTPAPQRTRDHDGPPNPVENNRWKHRPPLSAGDHAAALTAAGLVRPELERLCRERIFGLDAARGVFTAAGYPANDVHVQPFTASADGATPPGVVYTLRLGDRACVMGHVRPDEVLLVVDGTNGEGTCIEARSH</sequence>
<gene>
    <name evidence="2" type="ORF">ACFQ3T_19570</name>
</gene>
<proteinExistence type="predicted"/>